<accession>E4XIZ4</accession>
<dbReference type="OrthoDB" id="2105077at2759"/>
<gene>
    <name evidence="6" type="ORF">GSOID_T00012574001</name>
</gene>
<evidence type="ECO:0000313" key="6">
    <source>
        <dbReference type="EMBL" id="CBY24679.1"/>
    </source>
</evidence>
<dbReference type="GO" id="GO:0005886">
    <property type="term" value="C:plasma membrane"/>
    <property type="evidence" value="ECO:0007669"/>
    <property type="project" value="InterPro"/>
</dbReference>
<keyword evidence="3 4" id="KW-0472">Membrane</keyword>
<dbReference type="Gene3D" id="6.10.250.2090">
    <property type="match status" value="1"/>
</dbReference>
<evidence type="ECO:0000313" key="7">
    <source>
        <dbReference type="Proteomes" id="UP000001307"/>
    </source>
</evidence>
<dbReference type="InterPro" id="IPR036013">
    <property type="entry name" value="Band_7/SPFH_dom_sf"/>
</dbReference>
<dbReference type="InParanoid" id="E4XIZ4"/>
<organism evidence="6">
    <name type="scientific">Oikopleura dioica</name>
    <name type="common">Tunicate</name>
    <dbReference type="NCBI Taxonomy" id="34765"/>
    <lineage>
        <taxon>Eukaryota</taxon>
        <taxon>Metazoa</taxon>
        <taxon>Chordata</taxon>
        <taxon>Tunicata</taxon>
        <taxon>Appendicularia</taxon>
        <taxon>Copelata</taxon>
        <taxon>Oikopleuridae</taxon>
        <taxon>Oikopleura</taxon>
    </lineage>
</organism>
<keyword evidence="4" id="KW-0812">Transmembrane</keyword>
<dbReference type="InterPro" id="IPR043202">
    <property type="entry name" value="Band-7_stomatin-like"/>
</dbReference>
<feature type="transmembrane region" description="Helical" evidence="4">
    <location>
        <begin position="32"/>
        <end position="55"/>
    </location>
</feature>
<name>E4XIZ4_OIKDI</name>
<dbReference type="Pfam" id="PF01145">
    <property type="entry name" value="Band_7"/>
    <property type="match status" value="1"/>
</dbReference>
<comment type="subcellular location">
    <subcellularLocation>
        <location evidence="1">Membrane</location>
    </subcellularLocation>
</comment>
<dbReference type="SMART" id="SM00244">
    <property type="entry name" value="PHB"/>
    <property type="match status" value="1"/>
</dbReference>
<keyword evidence="7" id="KW-1185">Reference proteome</keyword>
<dbReference type="EMBL" id="FN653056">
    <property type="protein sequence ID" value="CBY24679.1"/>
    <property type="molecule type" value="Genomic_DNA"/>
</dbReference>
<comment type="similarity">
    <text evidence="2">Belongs to the band 7/mec-2 family.</text>
</comment>
<evidence type="ECO:0000256" key="2">
    <source>
        <dbReference type="ARBA" id="ARBA00008164"/>
    </source>
</evidence>
<sequence length="277" mass="30757">MSETQIPITTPNYRDKNDDDDADPAGGCDTCIVGFFTVIIILLFPLFLPFCIKIVQEYERAAIFRLGRLKNKKASGPGIFFVNCFTDTYCKVDLRTIVFDIPPQEVLTKDSVTIRVDAVCYYKVVDATKSVVSVDSASQSTRLLAQTSLRNILGTRTLTELLSGRDEISHEIQTTLDKATDPWGIFVERVELKDLVLPASMQRAMAAEAEASREAKAKIIQSEGEKNASKNIADAARIIAEAPQAIQLRYLQTLTTISAEKNSTIIFPLPIEMFPQK</sequence>
<dbReference type="PRINTS" id="PR00721">
    <property type="entry name" value="STOMATIN"/>
</dbReference>
<evidence type="ECO:0000256" key="4">
    <source>
        <dbReference type="SAM" id="Phobius"/>
    </source>
</evidence>
<reference evidence="6" key="1">
    <citation type="journal article" date="2010" name="Science">
        <title>Plasticity of animal genome architecture unmasked by rapid evolution of a pelagic tunicate.</title>
        <authorList>
            <person name="Denoeud F."/>
            <person name="Henriet S."/>
            <person name="Mungpakdee S."/>
            <person name="Aury J.M."/>
            <person name="Da Silva C."/>
            <person name="Brinkmann H."/>
            <person name="Mikhaleva J."/>
            <person name="Olsen L.C."/>
            <person name="Jubin C."/>
            <person name="Canestro C."/>
            <person name="Bouquet J.M."/>
            <person name="Danks G."/>
            <person name="Poulain J."/>
            <person name="Campsteijn C."/>
            <person name="Adamski M."/>
            <person name="Cross I."/>
            <person name="Yadetie F."/>
            <person name="Muffato M."/>
            <person name="Louis A."/>
            <person name="Butcher S."/>
            <person name="Tsagkogeorga G."/>
            <person name="Konrad A."/>
            <person name="Singh S."/>
            <person name="Jensen M.F."/>
            <person name="Cong E.H."/>
            <person name="Eikeseth-Otteraa H."/>
            <person name="Noel B."/>
            <person name="Anthouard V."/>
            <person name="Porcel B.M."/>
            <person name="Kachouri-Lafond R."/>
            <person name="Nishino A."/>
            <person name="Ugolini M."/>
            <person name="Chourrout P."/>
            <person name="Nishida H."/>
            <person name="Aasland R."/>
            <person name="Huzurbazar S."/>
            <person name="Westhof E."/>
            <person name="Delsuc F."/>
            <person name="Lehrach H."/>
            <person name="Reinhardt R."/>
            <person name="Weissenbach J."/>
            <person name="Roy S.W."/>
            <person name="Artiguenave F."/>
            <person name="Postlethwait J.H."/>
            <person name="Manak J.R."/>
            <person name="Thompson E.M."/>
            <person name="Jaillon O."/>
            <person name="Du Pasquier L."/>
            <person name="Boudinot P."/>
            <person name="Liberles D.A."/>
            <person name="Volff J.N."/>
            <person name="Philippe H."/>
            <person name="Lenhard B."/>
            <person name="Roest Crollius H."/>
            <person name="Wincker P."/>
            <person name="Chourrout D."/>
        </authorList>
    </citation>
    <scope>NUCLEOTIDE SEQUENCE [LARGE SCALE GENOMIC DNA]</scope>
</reference>
<dbReference type="PANTHER" id="PTHR10264">
    <property type="entry name" value="BAND 7 PROTEIN-RELATED"/>
    <property type="match status" value="1"/>
</dbReference>
<protein>
    <recommendedName>
        <fullName evidence="5">Band 7 domain-containing protein</fullName>
    </recommendedName>
</protein>
<evidence type="ECO:0000259" key="5">
    <source>
        <dbReference type="SMART" id="SM00244"/>
    </source>
</evidence>
<dbReference type="SUPFAM" id="SSF117892">
    <property type="entry name" value="Band 7/SPFH domain"/>
    <property type="match status" value="1"/>
</dbReference>
<dbReference type="Gene3D" id="3.30.479.30">
    <property type="entry name" value="Band 7 domain"/>
    <property type="match status" value="1"/>
</dbReference>
<dbReference type="InterPro" id="IPR001972">
    <property type="entry name" value="Stomatin_HflK_fam"/>
</dbReference>
<dbReference type="Proteomes" id="UP000001307">
    <property type="component" value="Unassembled WGS sequence"/>
</dbReference>
<dbReference type="AlphaFoldDB" id="E4XIZ4"/>
<feature type="domain" description="Band 7" evidence="5">
    <location>
        <begin position="50"/>
        <end position="209"/>
    </location>
</feature>
<evidence type="ECO:0000256" key="1">
    <source>
        <dbReference type="ARBA" id="ARBA00004370"/>
    </source>
</evidence>
<dbReference type="InterPro" id="IPR001107">
    <property type="entry name" value="Band_7"/>
</dbReference>
<keyword evidence="4" id="KW-1133">Transmembrane helix</keyword>
<proteinExistence type="inferred from homology"/>
<dbReference type="PANTHER" id="PTHR10264:SF19">
    <property type="entry name" value="AT06885P-RELATED"/>
    <property type="match status" value="1"/>
</dbReference>
<dbReference type="FunFam" id="3.30.479.30:FF:000002">
    <property type="entry name" value="band 7 protein AGAP004871"/>
    <property type="match status" value="1"/>
</dbReference>
<evidence type="ECO:0000256" key="3">
    <source>
        <dbReference type="ARBA" id="ARBA00023136"/>
    </source>
</evidence>